<evidence type="ECO:0000313" key="17">
    <source>
        <dbReference type="Ensembl" id="ENSOABP00000072104.1"/>
    </source>
</evidence>
<dbReference type="FunFam" id="3.40.50.1820:FF:000063">
    <property type="entry name" value="Lipase member H"/>
    <property type="match status" value="1"/>
</dbReference>
<accession>A0AAZ1XWU7</accession>
<evidence type="ECO:0000256" key="9">
    <source>
        <dbReference type="ARBA" id="ARBA00023098"/>
    </source>
</evidence>
<dbReference type="CDD" id="cd00707">
    <property type="entry name" value="Pancreat_lipase_like"/>
    <property type="match status" value="1"/>
</dbReference>
<comment type="catalytic activity">
    <reaction evidence="13">
        <text>1-hexadecanoyl-2-(9Z-octadecenoyl)-sn-glycero-3-phosphate + H2O = 2-(9Z-octadecenoyl)-sn-glycero-3-phosphate + hexadecanoate + H(+)</text>
        <dbReference type="Rhea" id="RHEA:40943"/>
        <dbReference type="ChEBI" id="CHEBI:7896"/>
        <dbReference type="ChEBI" id="CHEBI:15377"/>
        <dbReference type="ChEBI" id="CHEBI:15378"/>
        <dbReference type="ChEBI" id="CHEBI:64839"/>
        <dbReference type="ChEBI" id="CHEBI:77593"/>
    </reaction>
    <physiologicalReaction direction="left-to-right" evidence="13">
        <dbReference type="Rhea" id="RHEA:40944"/>
    </physiologicalReaction>
</comment>
<reference evidence="18" key="1">
    <citation type="submission" date="2020-03" db="EMBL/GenBank/DDBJ databases">
        <title>Evolution of repeat sequences and sex chromosomes of tilapia species revealed by chromosome-level genomes.</title>
        <authorList>
            <person name="Xu L."/>
            <person name="Tao W."/>
            <person name="Wang D."/>
            <person name="Zhou Q."/>
        </authorList>
    </citation>
    <scope>NUCLEOTIDE SEQUENCE [LARGE SCALE GENOMIC DNA]</scope>
    <source>
        <strain evidence="18">Israel</strain>
    </source>
</reference>
<dbReference type="InterPro" id="IPR013818">
    <property type="entry name" value="Lipase"/>
</dbReference>
<evidence type="ECO:0000256" key="1">
    <source>
        <dbReference type="ARBA" id="ARBA00004236"/>
    </source>
</evidence>
<protein>
    <recommendedName>
        <fullName evidence="16">Lipase domain-containing protein</fullName>
    </recommendedName>
</protein>
<dbReference type="InterPro" id="IPR000734">
    <property type="entry name" value="TAG_lipase"/>
</dbReference>
<dbReference type="Pfam" id="PF00151">
    <property type="entry name" value="Lipase"/>
    <property type="match status" value="1"/>
</dbReference>
<dbReference type="Gene3D" id="3.40.50.1820">
    <property type="entry name" value="alpha/beta hydrolase"/>
    <property type="match status" value="1"/>
</dbReference>
<evidence type="ECO:0000256" key="14">
    <source>
        <dbReference type="ARBA" id="ARBA00049600"/>
    </source>
</evidence>
<dbReference type="GO" id="GO:0016042">
    <property type="term" value="P:lipid catabolic process"/>
    <property type="evidence" value="ECO:0007669"/>
    <property type="project" value="UniProtKB-KW"/>
</dbReference>
<evidence type="ECO:0000256" key="7">
    <source>
        <dbReference type="ARBA" id="ARBA00022801"/>
    </source>
</evidence>
<dbReference type="GO" id="GO:0008201">
    <property type="term" value="F:heparin binding"/>
    <property type="evidence" value="ECO:0007669"/>
    <property type="project" value="UniProtKB-ARBA"/>
</dbReference>
<evidence type="ECO:0000256" key="8">
    <source>
        <dbReference type="ARBA" id="ARBA00022963"/>
    </source>
</evidence>
<organism evidence="17 18">
    <name type="scientific">Oreochromis aureus</name>
    <name type="common">Israeli tilapia</name>
    <name type="synonym">Chromis aureus</name>
    <dbReference type="NCBI Taxonomy" id="47969"/>
    <lineage>
        <taxon>Eukaryota</taxon>
        <taxon>Metazoa</taxon>
        <taxon>Chordata</taxon>
        <taxon>Craniata</taxon>
        <taxon>Vertebrata</taxon>
        <taxon>Euteleostomi</taxon>
        <taxon>Actinopterygii</taxon>
        <taxon>Neopterygii</taxon>
        <taxon>Teleostei</taxon>
        <taxon>Neoteleostei</taxon>
        <taxon>Acanthomorphata</taxon>
        <taxon>Ovalentaria</taxon>
        <taxon>Cichlomorphae</taxon>
        <taxon>Cichliformes</taxon>
        <taxon>Cichlidae</taxon>
        <taxon>African cichlids</taxon>
        <taxon>Pseudocrenilabrinae</taxon>
        <taxon>Oreochromini</taxon>
        <taxon>Oreochromis</taxon>
    </lineage>
</organism>
<evidence type="ECO:0000256" key="10">
    <source>
        <dbReference type="ARBA" id="ARBA00023136"/>
    </source>
</evidence>
<evidence type="ECO:0000256" key="6">
    <source>
        <dbReference type="ARBA" id="ARBA00022729"/>
    </source>
</evidence>
<feature type="domain" description="Lipase" evidence="16">
    <location>
        <begin position="51"/>
        <end position="343"/>
    </location>
</feature>
<evidence type="ECO:0000256" key="3">
    <source>
        <dbReference type="ARBA" id="ARBA00010701"/>
    </source>
</evidence>
<dbReference type="GO" id="GO:0006654">
    <property type="term" value="P:phosphatidic acid biosynthetic process"/>
    <property type="evidence" value="ECO:0007669"/>
    <property type="project" value="UniProtKB-ARBA"/>
</dbReference>
<keyword evidence="4" id="KW-1003">Cell membrane</keyword>
<dbReference type="InterPro" id="IPR029058">
    <property type="entry name" value="AB_hydrolase_fold"/>
</dbReference>
<name>A0AAZ1XWU7_OREAU</name>
<keyword evidence="6" id="KW-0732">Signal</keyword>
<sequence length="405" mass="45394">MKCLSNCCSFTVFEPVTVRLWIVPLMSESETGESCDNFTDLDLTHCFVGTSLYVRLLLYTRSNLDCGRELNHHHLSSQPLFSLSRPTAFVIHGYRPTGAPPIWINHIVHLLAEQEDMNIIVVDWNKGAANLNYFTAVTYTREFFHALCHPVYLKSLYDRAEGASLSSVHLIGVSLGAHLAGFVGANLKGKIGRITGLDPAGPMFTRATPEERLDPSDAMFVDVLHTDMNSFGLRGAHGHIDFYANGGADQPGCPKTIFSGKSYFVCDHQRSVFLFLCALNRTCTLTGYPCSSYSDFLDARCLQCETFKPASCPVLGYDVSPWRETLQQLGQTKVFFSTTGALPYKSKYDTRTSKKFPSQVKQTLKRMEWCFRMRSMPLTLRATSFYSESQLQHRLNPGGYFEAAN</sequence>
<reference evidence="17" key="2">
    <citation type="submission" date="2025-08" db="UniProtKB">
        <authorList>
            <consortium name="Ensembl"/>
        </authorList>
    </citation>
    <scope>IDENTIFICATION</scope>
</reference>
<keyword evidence="9" id="KW-0443">Lipid metabolism</keyword>
<dbReference type="AlphaFoldDB" id="A0AAZ1XWU7"/>
<dbReference type="PANTHER" id="PTHR11610:SF12">
    <property type="entry name" value="LIPASE MEMBER H"/>
    <property type="match status" value="1"/>
</dbReference>
<dbReference type="Ensembl" id="ENSOABT00000084792.1">
    <property type="protein sequence ID" value="ENSOABP00000072104.1"/>
    <property type="gene ID" value="ENSOABG00000022222.2"/>
</dbReference>
<keyword evidence="5" id="KW-0964">Secreted</keyword>
<evidence type="ECO:0000256" key="11">
    <source>
        <dbReference type="ARBA" id="ARBA00023157"/>
    </source>
</evidence>
<dbReference type="Proteomes" id="UP000472276">
    <property type="component" value="Unassembled WGS sequence"/>
</dbReference>
<proteinExistence type="inferred from homology"/>
<evidence type="ECO:0000259" key="16">
    <source>
        <dbReference type="Pfam" id="PF00151"/>
    </source>
</evidence>
<keyword evidence="8" id="KW-0442">Lipid degradation</keyword>
<evidence type="ECO:0000256" key="12">
    <source>
        <dbReference type="ARBA" id="ARBA00023180"/>
    </source>
</evidence>
<comment type="function">
    <text evidence="14">Hydrolyzes specifically phosphatidic acid (PA) to produce 2-acyl lysophosphatidic acid (LPA; a potent bioactive lipid mediator) and fatty acid. Does not hydrolyze other phospholipids, like phosphatidylserine (PS), phosphatidylcholine (PC) and phosphatidylethanolamine (PE) or triacylglycerol (TG).</text>
</comment>
<keyword evidence="11" id="KW-1015">Disulfide bond</keyword>
<dbReference type="PRINTS" id="PR00821">
    <property type="entry name" value="TAGLIPASE"/>
</dbReference>
<gene>
    <name evidence="17" type="primary">lipib</name>
</gene>
<dbReference type="GO" id="GO:0004620">
    <property type="term" value="F:phospholipase activity"/>
    <property type="evidence" value="ECO:0007669"/>
    <property type="project" value="TreeGrafter"/>
</dbReference>
<keyword evidence="10" id="KW-0472">Membrane</keyword>
<evidence type="ECO:0000313" key="18">
    <source>
        <dbReference type="Proteomes" id="UP000472276"/>
    </source>
</evidence>
<dbReference type="SUPFAM" id="SSF53474">
    <property type="entry name" value="alpha/beta-Hydrolases"/>
    <property type="match status" value="1"/>
</dbReference>
<comment type="subcellular location">
    <subcellularLocation>
        <location evidence="1">Cell membrane</location>
    </subcellularLocation>
    <subcellularLocation>
        <location evidence="2">Secreted</location>
    </subcellularLocation>
</comment>
<evidence type="ECO:0000256" key="13">
    <source>
        <dbReference type="ARBA" id="ARBA00048637"/>
    </source>
</evidence>
<keyword evidence="18" id="KW-1185">Reference proteome</keyword>
<evidence type="ECO:0000256" key="5">
    <source>
        <dbReference type="ARBA" id="ARBA00022525"/>
    </source>
</evidence>
<evidence type="ECO:0000256" key="15">
    <source>
        <dbReference type="RuleBase" id="RU004262"/>
    </source>
</evidence>
<keyword evidence="7" id="KW-0378">Hydrolase</keyword>
<reference evidence="17" key="3">
    <citation type="submission" date="2025-09" db="UniProtKB">
        <authorList>
            <consortium name="Ensembl"/>
        </authorList>
    </citation>
    <scope>IDENTIFICATION</scope>
</reference>
<dbReference type="PANTHER" id="PTHR11610">
    <property type="entry name" value="LIPASE"/>
    <property type="match status" value="1"/>
</dbReference>
<evidence type="ECO:0000256" key="4">
    <source>
        <dbReference type="ARBA" id="ARBA00022475"/>
    </source>
</evidence>
<dbReference type="GO" id="GO:0005615">
    <property type="term" value="C:extracellular space"/>
    <property type="evidence" value="ECO:0007669"/>
    <property type="project" value="UniProtKB-ARBA"/>
</dbReference>
<comment type="similarity">
    <text evidence="3 15">Belongs to the AB hydrolase superfamily. Lipase family.</text>
</comment>
<keyword evidence="12" id="KW-0325">Glycoprotein</keyword>
<evidence type="ECO:0000256" key="2">
    <source>
        <dbReference type="ARBA" id="ARBA00004613"/>
    </source>
</evidence>
<dbReference type="InterPro" id="IPR033906">
    <property type="entry name" value="Lipase_N"/>
</dbReference>
<dbReference type="GO" id="GO:0005886">
    <property type="term" value="C:plasma membrane"/>
    <property type="evidence" value="ECO:0007669"/>
    <property type="project" value="UniProtKB-SubCell"/>
</dbReference>